<dbReference type="SMART" id="SM00387">
    <property type="entry name" value="HATPase_c"/>
    <property type="match status" value="1"/>
</dbReference>
<dbReference type="GO" id="GO:0005524">
    <property type="term" value="F:ATP binding"/>
    <property type="evidence" value="ECO:0007669"/>
    <property type="project" value="UniProtKB-KW"/>
</dbReference>
<dbReference type="CDD" id="cd00082">
    <property type="entry name" value="HisKA"/>
    <property type="match status" value="1"/>
</dbReference>
<dbReference type="SUPFAM" id="SSF55874">
    <property type="entry name" value="ATPase domain of HSP90 chaperone/DNA topoisomerase II/histidine kinase"/>
    <property type="match status" value="1"/>
</dbReference>
<evidence type="ECO:0000256" key="1">
    <source>
        <dbReference type="ARBA" id="ARBA00000085"/>
    </source>
</evidence>
<dbReference type="Pfam" id="PF00672">
    <property type="entry name" value="HAMP"/>
    <property type="match status" value="1"/>
</dbReference>
<dbReference type="Gene3D" id="6.10.340.10">
    <property type="match status" value="1"/>
</dbReference>
<evidence type="ECO:0000256" key="9">
    <source>
        <dbReference type="ARBA" id="ARBA00022840"/>
    </source>
</evidence>
<evidence type="ECO:0000259" key="12">
    <source>
        <dbReference type="PROSITE" id="PS50109"/>
    </source>
</evidence>
<dbReference type="EC" id="2.7.13.3" evidence="3"/>
<dbReference type="GO" id="GO:0000155">
    <property type="term" value="F:phosphorelay sensor kinase activity"/>
    <property type="evidence" value="ECO:0007669"/>
    <property type="project" value="InterPro"/>
</dbReference>
<feature type="transmembrane region" description="Helical" evidence="11">
    <location>
        <begin position="131"/>
        <end position="153"/>
    </location>
</feature>
<organism evidence="14 15">
    <name type="scientific">Candidatus Scatomorpha intestinigallinarum</name>
    <dbReference type="NCBI Taxonomy" id="2840923"/>
    <lineage>
        <taxon>Bacteria</taxon>
        <taxon>Bacillati</taxon>
        <taxon>Bacillota</taxon>
        <taxon>Clostridia</taxon>
        <taxon>Eubacteriales</taxon>
        <taxon>Candidatus Scatomorpha</taxon>
    </lineage>
</organism>
<dbReference type="AlphaFoldDB" id="A0A9D1IYP6"/>
<dbReference type="SMART" id="SM00388">
    <property type="entry name" value="HisKA"/>
    <property type="match status" value="1"/>
</dbReference>
<evidence type="ECO:0000256" key="5">
    <source>
        <dbReference type="ARBA" id="ARBA00022553"/>
    </source>
</evidence>
<evidence type="ECO:0000256" key="6">
    <source>
        <dbReference type="ARBA" id="ARBA00022679"/>
    </source>
</evidence>
<dbReference type="InterPro" id="IPR036890">
    <property type="entry name" value="HATPase_C_sf"/>
</dbReference>
<evidence type="ECO:0000256" key="2">
    <source>
        <dbReference type="ARBA" id="ARBA00004651"/>
    </source>
</evidence>
<dbReference type="Gene3D" id="3.30.565.10">
    <property type="entry name" value="Histidine kinase-like ATPase, C-terminal domain"/>
    <property type="match status" value="1"/>
</dbReference>
<dbReference type="InterPro" id="IPR003661">
    <property type="entry name" value="HisK_dim/P_dom"/>
</dbReference>
<reference evidence="14" key="2">
    <citation type="journal article" date="2021" name="PeerJ">
        <title>Extensive microbial diversity within the chicken gut microbiome revealed by metagenomics and culture.</title>
        <authorList>
            <person name="Gilroy R."/>
            <person name="Ravi A."/>
            <person name="Getino M."/>
            <person name="Pursley I."/>
            <person name="Horton D.L."/>
            <person name="Alikhan N.F."/>
            <person name="Baker D."/>
            <person name="Gharbi K."/>
            <person name="Hall N."/>
            <person name="Watson M."/>
            <person name="Adriaenssens E.M."/>
            <person name="Foster-Nyarko E."/>
            <person name="Jarju S."/>
            <person name="Secka A."/>
            <person name="Antonio M."/>
            <person name="Oren A."/>
            <person name="Chaudhuri R.R."/>
            <person name="La Ragione R."/>
            <person name="Hildebrand F."/>
            <person name="Pallen M.J."/>
        </authorList>
    </citation>
    <scope>NUCLEOTIDE SEQUENCE</scope>
    <source>
        <strain evidence="14">ChiGjej3B3-7149</strain>
    </source>
</reference>
<dbReference type="CDD" id="cd06225">
    <property type="entry name" value="HAMP"/>
    <property type="match status" value="1"/>
</dbReference>
<protein>
    <recommendedName>
        <fullName evidence="3">histidine kinase</fullName>
        <ecNumber evidence="3">2.7.13.3</ecNumber>
    </recommendedName>
</protein>
<reference evidence="14" key="1">
    <citation type="submission" date="2020-10" db="EMBL/GenBank/DDBJ databases">
        <authorList>
            <person name="Gilroy R."/>
        </authorList>
    </citation>
    <scope>NUCLEOTIDE SEQUENCE</scope>
    <source>
        <strain evidence="14">ChiGjej3B3-7149</strain>
    </source>
</reference>
<gene>
    <name evidence="14" type="ORF">IAD36_01665</name>
</gene>
<keyword evidence="10" id="KW-0902">Two-component regulatory system</keyword>
<dbReference type="SUPFAM" id="SSF158472">
    <property type="entry name" value="HAMP domain-like"/>
    <property type="match status" value="1"/>
</dbReference>
<keyword evidence="5" id="KW-0597">Phosphoprotein</keyword>
<dbReference type="PROSITE" id="PS50109">
    <property type="entry name" value="HIS_KIN"/>
    <property type="match status" value="1"/>
</dbReference>
<proteinExistence type="predicted"/>
<evidence type="ECO:0000313" key="14">
    <source>
        <dbReference type="EMBL" id="HIR54295.1"/>
    </source>
</evidence>
<dbReference type="Proteomes" id="UP000824238">
    <property type="component" value="Unassembled WGS sequence"/>
</dbReference>
<dbReference type="InterPro" id="IPR005467">
    <property type="entry name" value="His_kinase_dom"/>
</dbReference>
<dbReference type="CDD" id="cd00075">
    <property type="entry name" value="HATPase"/>
    <property type="match status" value="1"/>
</dbReference>
<evidence type="ECO:0000256" key="8">
    <source>
        <dbReference type="ARBA" id="ARBA00022777"/>
    </source>
</evidence>
<dbReference type="InterPro" id="IPR003660">
    <property type="entry name" value="HAMP_dom"/>
</dbReference>
<feature type="transmembrane region" description="Helical" evidence="11">
    <location>
        <begin position="20"/>
        <end position="43"/>
    </location>
</feature>
<evidence type="ECO:0000256" key="10">
    <source>
        <dbReference type="ARBA" id="ARBA00023012"/>
    </source>
</evidence>
<keyword evidence="4" id="KW-1003">Cell membrane</keyword>
<keyword evidence="7" id="KW-0547">Nucleotide-binding</keyword>
<evidence type="ECO:0000256" key="11">
    <source>
        <dbReference type="SAM" id="Phobius"/>
    </source>
</evidence>
<accession>A0A9D1IYP6</accession>
<dbReference type="PANTHER" id="PTHR44936:SF10">
    <property type="entry name" value="SENSOR PROTEIN RSTB"/>
    <property type="match status" value="1"/>
</dbReference>
<feature type="domain" description="Histidine kinase" evidence="12">
    <location>
        <begin position="222"/>
        <end position="426"/>
    </location>
</feature>
<dbReference type="InterPro" id="IPR036097">
    <property type="entry name" value="HisK_dim/P_sf"/>
</dbReference>
<comment type="subcellular location">
    <subcellularLocation>
        <location evidence="2">Cell membrane</location>
        <topology evidence="2">Multi-pass membrane protein</topology>
    </subcellularLocation>
</comment>
<comment type="catalytic activity">
    <reaction evidence="1">
        <text>ATP + protein L-histidine = ADP + protein N-phospho-L-histidine.</text>
        <dbReference type="EC" id="2.7.13.3"/>
    </reaction>
</comment>
<dbReference type="InterPro" id="IPR003594">
    <property type="entry name" value="HATPase_dom"/>
</dbReference>
<keyword evidence="6" id="KW-0808">Transferase</keyword>
<dbReference type="SUPFAM" id="SSF47384">
    <property type="entry name" value="Homodimeric domain of signal transducing histidine kinase"/>
    <property type="match status" value="1"/>
</dbReference>
<feature type="domain" description="HAMP" evidence="13">
    <location>
        <begin position="155"/>
        <end position="207"/>
    </location>
</feature>
<dbReference type="SMART" id="SM00304">
    <property type="entry name" value="HAMP"/>
    <property type="match status" value="1"/>
</dbReference>
<evidence type="ECO:0000256" key="4">
    <source>
        <dbReference type="ARBA" id="ARBA00022475"/>
    </source>
</evidence>
<evidence type="ECO:0000259" key="13">
    <source>
        <dbReference type="PROSITE" id="PS50885"/>
    </source>
</evidence>
<dbReference type="GO" id="GO:0005886">
    <property type="term" value="C:plasma membrane"/>
    <property type="evidence" value="ECO:0007669"/>
    <property type="project" value="UniProtKB-SubCell"/>
</dbReference>
<evidence type="ECO:0000256" key="7">
    <source>
        <dbReference type="ARBA" id="ARBA00022741"/>
    </source>
</evidence>
<dbReference type="InterPro" id="IPR050980">
    <property type="entry name" value="2C_sensor_his_kinase"/>
</dbReference>
<dbReference type="EMBL" id="DVHH01000044">
    <property type="protein sequence ID" value="HIR54295.1"/>
    <property type="molecule type" value="Genomic_DNA"/>
</dbReference>
<keyword evidence="9" id="KW-0067">ATP-binding</keyword>
<evidence type="ECO:0000313" key="15">
    <source>
        <dbReference type="Proteomes" id="UP000824238"/>
    </source>
</evidence>
<keyword evidence="11" id="KW-0472">Membrane</keyword>
<dbReference type="Gene3D" id="1.10.287.130">
    <property type="match status" value="1"/>
</dbReference>
<comment type="caution">
    <text evidence="14">The sequence shown here is derived from an EMBL/GenBank/DDBJ whole genome shotgun (WGS) entry which is preliminary data.</text>
</comment>
<keyword evidence="11" id="KW-1133">Transmembrane helix</keyword>
<dbReference type="Pfam" id="PF02518">
    <property type="entry name" value="HATPase_c"/>
    <property type="match status" value="1"/>
</dbReference>
<keyword evidence="8 14" id="KW-0418">Kinase</keyword>
<dbReference type="PANTHER" id="PTHR44936">
    <property type="entry name" value="SENSOR PROTEIN CREC"/>
    <property type="match status" value="1"/>
</dbReference>
<sequence length="426" mass="47035">MGKIRAANERRRRRLKNMPLRLSFVLYMVVTAITATAVCALIINGLDNTRIELYYKYREMAEVIPVPEDGHVEYGYTDDAEVYVIYDADDHAVDSGSVPYDEGSLVSDIGGVIIMPEYSAEDNSLDYACRALQAVTIPISYLGGIILCAIIFYRRKLKRPIEILNAASAKIAENDLGFTVEVPCGNELGRLCESFEKMRASLLTLNREHWAQMEERRRLNAAFAHDLRTPLTVLRGRASLLEAELTPDSEAAADLKVMKAHIERLVRYADAMSSLQRMEDVEVRREPVELAVLAESLRETAETPFPGREVHVSQNGGKAMVDAEVVMQICGNILSNSARYARRRVEIELLLVNGALRVAVTDDGGGFTREGLEKAASPFYKGEGSGSEHLGLGLNICDILCRRHGGRLVIENAGAGARVTAVFGVE</sequence>
<dbReference type="PROSITE" id="PS50885">
    <property type="entry name" value="HAMP"/>
    <property type="match status" value="1"/>
</dbReference>
<evidence type="ECO:0000256" key="3">
    <source>
        <dbReference type="ARBA" id="ARBA00012438"/>
    </source>
</evidence>
<name>A0A9D1IYP6_9FIRM</name>
<dbReference type="Pfam" id="PF00512">
    <property type="entry name" value="HisKA"/>
    <property type="match status" value="1"/>
</dbReference>
<keyword evidence="11" id="KW-0812">Transmembrane</keyword>